<dbReference type="HOGENOM" id="CLU_3050066_0_0_1"/>
<sequence>MAEWALQVNKPSVHHAQIHDLELTARGLITWVTQYNVNDFIDWNMRLSQSLLSK</sequence>
<proteinExistence type="predicted"/>
<evidence type="ECO:0000313" key="1">
    <source>
        <dbReference type="EMBL" id="CCD48768.1"/>
    </source>
</evidence>
<dbReference type="InParanoid" id="G2Y840"/>
<dbReference type="EMBL" id="FQ790296">
    <property type="protein sequence ID" value="CCD48768.1"/>
    <property type="molecule type" value="Genomic_DNA"/>
</dbReference>
<gene>
    <name evidence="1" type="ORF">BofuT4_uP034100.1</name>
</gene>
<dbReference type="Proteomes" id="UP000008177">
    <property type="component" value="Unplaced contigs"/>
</dbReference>
<dbReference type="AlphaFoldDB" id="G2Y840"/>
<name>G2Y840_BOTF4</name>
<protein>
    <submittedName>
        <fullName evidence="1">Uncharacterized protein</fullName>
    </submittedName>
</protein>
<evidence type="ECO:0000313" key="2">
    <source>
        <dbReference type="Proteomes" id="UP000008177"/>
    </source>
</evidence>
<accession>G2Y840</accession>
<reference evidence="2" key="1">
    <citation type="journal article" date="2011" name="PLoS Genet.">
        <title>Genomic analysis of the necrotrophic fungal pathogens Sclerotinia sclerotiorum and Botrytis cinerea.</title>
        <authorList>
            <person name="Amselem J."/>
            <person name="Cuomo C.A."/>
            <person name="van Kan J.A."/>
            <person name="Viaud M."/>
            <person name="Benito E.P."/>
            <person name="Couloux A."/>
            <person name="Coutinho P.M."/>
            <person name="de Vries R.P."/>
            <person name="Dyer P.S."/>
            <person name="Fillinger S."/>
            <person name="Fournier E."/>
            <person name="Gout L."/>
            <person name="Hahn M."/>
            <person name="Kohn L."/>
            <person name="Lapalu N."/>
            <person name="Plummer K.M."/>
            <person name="Pradier J.M."/>
            <person name="Quevillon E."/>
            <person name="Sharon A."/>
            <person name="Simon A."/>
            <person name="ten Have A."/>
            <person name="Tudzynski B."/>
            <person name="Tudzynski P."/>
            <person name="Wincker P."/>
            <person name="Andrew M."/>
            <person name="Anthouard V."/>
            <person name="Beever R.E."/>
            <person name="Beffa R."/>
            <person name="Benoit I."/>
            <person name="Bouzid O."/>
            <person name="Brault B."/>
            <person name="Chen Z."/>
            <person name="Choquer M."/>
            <person name="Collemare J."/>
            <person name="Cotton P."/>
            <person name="Danchin E.G."/>
            <person name="Da Silva C."/>
            <person name="Gautier A."/>
            <person name="Giraud C."/>
            <person name="Giraud T."/>
            <person name="Gonzalez C."/>
            <person name="Grossetete S."/>
            <person name="Guldener U."/>
            <person name="Henrissat B."/>
            <person name="Howlett B.J."/>
            <person name="Kodira C."/>
            <person name="Kretschmer M."/>
            <person name="Lappartient A."/>
            <person name="Leroch M."/>
            <person name="Levis C."/>
            <person name="Mauceli E."/>
            <person name="Neuveglise C."/>
            <person name="Oeser B."/>
            <person name="Pearson M."/>
            <person name="Poulain J."/>
            <person name="Poussereau N."/>
            <person name="Quesneville H."/>
            <person name="Rascle C."/>
            <person name="Schumacher J."/>
            <person name="Segurens B."/>
            <person name="Sexton A."/>
            <person name="Silva E."/>
            <person name="Sirven C."/>
            <person name="Soanes D.M."/>
            <person name="Talbot N.J."/>
            <person name="Templeton M."/>
            <person name="Yandava C."/>
            <person name="Yarden O."/>
            <person name="Zeng Q."/>
            <person name="Rollins J.A."/>
            <person name="Lebrun M.H."/>
            <person name="Dickman M."/>
        </authorList>
    </citation>
    <scope>NUCLEOTIDE SEQUENCE [LARGE SCALE GENOMIC DNA]</scope>
    <source>
        <strain evidence="2">T4</strain>
    </source>
</reference>
<organism evidence="1 2">
    <name type="scientific">Botryotinia fuckeliana (strain T4)</name>
    <name type="common">Noble rot fungus</name>
    <name type="synonym">Botrytis cinerea</name>
    <dbReference type="NCBI Taxonomy" id="999810"/>
    <lineage>
        <taxon>Eukaryota</taxon>
        <taxon>Fungi</taxon>
        <taxon>Dikarya</taxon>
        <taxon>Ascomycota</taxon>
        <taxon>Pezizomycotina</taxon>
        <taxon>Leotiomycetes</taxon>
        <taxon>Helotiales</taxon>
        <taxon>Sclerotiniaceae</taxon>
        <taxon>Botrytis</taxon>
    </lineage>
</organism>